<comment type="similarity">
    <text evidence="2">Belongs to the autoinducer-2 exporter (AI-2E) (TC 2.A.86) family.</text>
</comment>
<evidence type="ECO:0000256" key="4">
    <source>
        <dbReference type="ARBA" id="ARBA00022989"/>
    </source>
</evidence>
<evidence type="ECO:0000256" key="1">
    <source>
        <dbReference type="ARBA" id="ARBA00004141"/>
    </source>
</evidence>
<name>A0AAQ1GPI4_9BURK</name>
<accession>A0AAQ1GPI4</accession>
<keyword evidence="3 6" id="KW-0812">Transmembrane</keyword>
<sequence>MRRELITATCISIITFIAGAVLYVGRPVLIPIAFSIITCYVIYGLAEMLHRLPRLGAHLRAGVRYWCSALLIFAAAYGAIELLLIDSARIEAVGPKYEATLLALLGKMAALLHIETDASWTTFRRILLDTLNIKSMISVLVGSISSILATTLLVMLYTLFFMMEIGRFQHKLFTFMGGKANLAPLIYAINSKIGTYLALKASLGVVVGVLSWICMWIAGLEFASLLAVLIVVLNFVPYAGSLISVVLPGLLAALQFGQWSEPLAILIVLASINFVMGNVLDPWLMAGSMNLSPAVILMSLAVWTAMWGAAGSFLAIPGTVALTIIFSAFPATRPITLLLTKDDPGAHR</sequence>
<dbReference type="RefSeq" id="WP_074987620.1">
    <property type="nucleotide sequence ID" value="NZ_CADFGN010000008.1"/>
</dbReference>
<keyword evidence="4 6" id="KW-1133">Transmembrane helix</keyword>
<evidence type="ECO:0000256" key="3">
    <source>
        <dbReference type="ARBA" id="ARBA00022692"/>
    </source>
</evidence>
<organism evidence="7 8">
    <name type="scientific">Paraburkholderia tropica</name>
    <dbReference type="NCBI Taxonomy" id="92647"/>
    <lineage>
        <taxon>Bacteria</taxon>
        <taxon>Pseudomonadati</taxon>
        <taxon>Pseudomonadota</taxon>
        <taxon>Betaproteobacteria</taxon>
        <taxon>Burkholderiales</taxon>
        <taxon>Burkholderiaceae</taxon>
        <taxon>Paraburkholderia</taxon>
    </lineage>
</organism>
<dbReference type="AlphaFoldDB" id="A0AAQ1GPI4"/>
<dbReference type="PANTHER" id="PTHR21716">
    <property type="entry name" value="TRANSMEMBRANE PROTEIN"/>
    <property type="match status" value="1"/>
</dbReference>
<feature type="transmembrane region" description="Helical" evidence="6">
    <location>
        <begin position="29"/>
        <end position="46"/>
    </location>
</feature>
<feature type="transmembrane region" description="Helical" evidence="6">
    <location>
        <begin position="225"/>
        <end position="251"/>
    </location>
</feature>
<keyword evidence="5 6" id="KW-0472">Membrane</keyword>
<evidence type="ECO:0000313" key="8">
    <source>
        <dbReference type="Proteomes" id="UP000183529"/>
    </source>
</evidence>
<feature type="transmembrane region" description="Helical" evidence="6">
    <location>
        <begin position="66"/>
        <end position="85"/>
    </location>
</feature>
<protein>
    <submittedName>
        <fullName evidence="7">Predicted PurR-regulated permease PerM</fullName>
    </submittedName>
</protein>
<dbReference type="GO" id="GO:0016020">
    <property type="term" value="C:membrane"/>
    <property type="evidence" value="ECO:0007669"/>
    <property type="project" value="UniProtKB-SubCell"/>
</dbReference>
<feature type="transmembrane region" description="Helical" evidence="6">
    <location>
        <begin position="263"/>
        <end position="280"/>
    </location>
</feature>
<evidence type="ECO:0000313" key="7">
    <source>
        <dbReference type="EMBL" id="SEK15146.1"/>
    </source>
</evidence>
<reference evidence="7 8" key="1">
    <citation type="submission" date="2016-10" db="EMBL/GenBank/DDBJ databases">
        <authorList>
            <person name="Varghese N."/>
            <person name="Submissions S."/>
        </authorList>
    </citation>
    <scope>NUCLEOTIDE SEQUENCE [LARGE SCALE GENOMIC DNA]</scope>
    <source>
        <strain evidence="7 8">LMG 22274</strain>
    </source>
</reference>
<gene>
    <name evidence="7" type="ORF">SAMN05216550_13421</name>
</gene>
<proteinExistence type="inferred from homology"/>
<feature type="transmembrane region" description="Helical" evidence="6">
    <location>
        <begin position="197"/>
        <end position="219"/>
    </location>
</feature>
<evidence type="ECO:0000256" key="6">
    <source>
        <dbReference type="SAM" id="Phobius"/>
    </source>
</evidence>
<dbReference type="InterPro" id="IPR002549">
    <property type="entry name" value="AI-2E-like"/>
</dbReference>
<evidence type="ECO:0000256" key="2">
    <source>
        <dbReference type="ARBA" id="ARBA00009773"/>
    </source>
</evidence>
<comment type="caution">
    <text evidence="7">The sequence shown here is derived from an EMBL/GenBank/DDBJ whole genome shotgun (WGS) entry which is preliminary data.</text>
</comment>
<evidence type="ECO:0000256" key="5">
    <source>
        <dbReference type="ARBA" id="ARBA00023136"/>
    </source>
</evidence>
<feature type="transmembrane region" description="Helical" evidence="6">
    <location>
        <begin position="135"/>
        <end position="160"/>
    </location>
</feature>
<dbReference type="GO" id="GO:0055085">
    <property type="term" value="P:transmembrane transport"/>
    <property type="evidence" value="ECO:0007669"/>
    <property type="project" value="TreeGrafter"/>
</dbReference>
<dbReference type="Pfam" id="PF01594">
    <property type="entry name" value="AI-2E_transport"/>
    <property type="match status" value="1"/>
</dbReference>
<feature type="transmembrane region" description="Helical" evidence="6">
    <location>
        <begin position="300"/>
        <end position="329"/>
    </location>
</feature>
<comment type="subcellular location">
    <subcellularLocation>
        <location evidence="1">Membrane</location>
        <topology evidence="1">Multi-pass membrane protein</topology>
    </subcellularLocation>
</comment>
<feature type="transmembrane region" description="Helical" evidence="6">
    <location>
        <begin position="5"/>
        <end position="23"/>
    </location>
</feature>
<dbReference type="PANTHER" id="PTHR21716:SF64">
    <property type="entry name" value="AI-2 TRANSPORT PROTEIN TQSA"/>
    <property type="match status" value="1"/>
</dbReference>
<dbReference type="EMBL" id="FNZM01000034">
    <property type="protein sequence ID" value="SEK15146.1"/>
    <property type="molecule type" value="Genomic_DNA"/>
</dbReference>
<dbReference type="Proteomes" id="UP000183529">
    <property type="component" value="Unassembled WGS sequence"/>
</dbReference>